<dbReference type="PANTHER" id="PTHR46577:SF1">
    <property type="entry name" value="HTH-TYPE TRANSCRIPTIONAL REGULATORY PROTEIN GABR"/>
    <property type="match status" value="1"/>
</dbReference>
<organism evidence="7 8">
    <name type="scientific">Pararhodospirillum photometricum DSM 122</name>
    <dbReference type="NCBI Taxonomy" id="1150469"/>
    <lineage>
        <taxon>Bacteria</taxon>
        <taxon>Pseudomonadati</taxon>
        <taxon>Pseudomonadota</taxon>
        <taxon>Alphaproteobacteria</taxon>
        <taxon>Rhodospirillales</taxon>
        <taxon>Rhodospirillaceae</taxon>
        <taxon>Pararhodospirillum</taxon>
    </lineage>
</organism>
<evidence type="ECO:0000313" key="7">
    <source>
        <dbReference type="EMBL" id="CCG07582.1"/>
    </source>
</evidence>
<dbReference type="PRINTS" id="PR00035">
    <property type="entry name" value="HTHGNTR"/>
</dbReference>
<dbReference type="Pfam" id="PF00392">
    <property type="entry name" value="GntR"/>
    <property type="match status" value="1"/>
</dbReference>
<dbReference type="InterPro" id="IPR015424">
    <property type="entry name" value="PyrdxlP-dep_Trfase"/>
</dbReference>
<dbReference type="GO" id="GO:0003677">
    <property type="term" value="F:DNA binding"/>
    <property type="evidence" value="ECO:0007669"/>
    <property type="project" value="UniProtKB-KW"/>
</dbReference>
<evidence type="ECO:0000256" key="2">
    <source>
        <dbReference type="ARBA" id="ARBA00022898"/>
    </source>
</evidence>
<dbReference type="Gene3D" id="1.10.10.10">
    <property type="entry name" value="Winged helix-like DNA-binding domain superfamily/Winged helix DNA-binding domain"/>
    <property type="match status" value="1"/>
</dbReference>
<keyword evidence="5" id="KW-0804">Transcription</keyword>
<name>H6SRQ3_PARPM</name>
<keyword evidence="4" id="KW-0238">DNA-binding</keyword>
<dbReference type="InterPro" id="IPR015421">
    <property type="entry name" value="PyrdxlP-dep_Trfase_major"/>
</dbReference>
<dbReference type="InterPro" id="IPR036390">
    <property type="entry name" value="WH_DNA-bd_sf"/>
</dbReference>
<sequence length="538" mass="57855">MTRVRSLGGVSVIGEILLVDREPPHCGSPTALPLDPPRLPRMEPPRHAGRETSFVMLPIALERTSSAPTLQEQIYRFIRDRVMAGHLPAGARLPSTRELAQSLGVSRNTVVLAFDWLAAEGYIERHAGSGTFVARLLPPNLTPAPALPETRPVPDPQEPPPVVPPAVPPPVLAGEGRPVFDFWYGRPDPRLFPAHTWRMLAGMVLGACARGLADYGDRGGDPDLRSAIATHLAGARGLAAAPDQVIITAGAQEALNLIARLLVEPGTPVALEAPGYDAAARVFEDHGARIHPVPLDHEGLDPTALRGVRPRLVFVTPSHQFPTGAVMTLARRRALIEHCAQFGGRIIEDDYDGEIIYDRPPVAALAALDGLERTLYVGSFSKTLGNGLRLGYVVVPRALVPAARAVKGLMSYGQSWLDQQILAAFLASGRFERHLRRLRVTYRARRDAARAGLLALFGPELRVEGADAGLHLYCTLPPSAPSAQEVARCARARGIGFYPAEASGLRGGGVDLARSLIIGYGALTPEEINEAFRRLEGL</sequence>
<dbReference type="SUPFAM" id="SSF53383">
    <property type="entry name" value="PLP-dependent transferases"/>
    <property type="match status" value="1"/>
</dbReference>
<protein>
    <submittedName>
        <fullName evidence="7">Transcriptional regulator</fullName>
    </submittedName>
</protein>
<gene>
    <name evidence="7" type="ORF">RSPPHO_00956</name>
</gene>
<dbReference type="EMBL" id="HE663493">
    <property type="protein sequence ID" value="CCG07582.1"/>
    <property type="molecule type" value="Genomic_DNA"/>
</dbReference>
<evidence type="ECO:0000256" key="4">
    <source>
        <dbReference type="ARBA" id="ARBA00023125"/>
    </source>
</evidence>
<dbReference type="SMART" id="SM00345">
    <property type="entry name" value="HTH_GNTR"/>
    <property type="match status" value="1"/>
</dbReference>
<dbReference type="KEGG" id="rpm:RSPPHO_00956"/>
<feature type="domain" description="HTH gntR-type" evidence="6">
    <location>
        <begin position="68"/>
        <end position="136"/>
    </location>
</feature>
<evidence type="ECO:0000256" key="1">
    <source>
        <dbReference type="ARBA" id="ARBA00005384"/>
    </source>
</evidence>
<dbReference type="CDD" id="cd00609">
    <property type="entry name" value="AAT_like"/>
    <property type="match status" value="1"/>
</dbReference>
<dbReference type="InterPro" id="IPR051446">
    <property type="entry name" value="HTH_trans_reg/aminotransferase"/>
</dbReference>
<dbReference type="PANTHER" id="PTHR46577">
    <property type="entry name" value="HTH-TYPE TRANSCRIPTIONAL REGULATORY PROTEIN GABR"/>
    <property type="match status" value="1"/>
</dbReference>
<dbReference type="InterPro" id="IPR004839">
    <property type="entry name" value="Aminotransferase_I/II_large"/>
</dbReference>
<dbReference type="Pfam" id="PF00155">
    <property type="entry name" value="Aminotran_1_2"/>
    <property type="match status" value="1"/>
</dbReference>
<keyword evidence="3" id="KW-0805">Transcription regulation</keyword>
<proteinExistence type="inferred from homology"/>
<dbReference type="HOGENOM" id="CLU_017584_0_1_5"/>
<dbReference type="GO" id="GO:0030170">
    <property type="term" value="F:pyridoxal phosphate binding"/>
    <property type="evidence" value="ECO:0007669"/>
    <property type="project" value="InterPro"/>
</dbReference>
<evidence type="ECO:0000256" key="3">
    <source>
        <dbReference type="ARBA" id="ARBA00023015"/>
    </source>
</evidence>
<dbReference type="GO" id="GO:0003700">
    <property type="term" value="F:DNA-binding transcription factor activity"/>
    <property type="evidence" value="ECO:0007669"/>
    <property type="project" value="InterPro"/>
</dbReference>
<dbReference type="PATRIC" id="fig|1150469.3.peg.1093"/>
<accession>H6SRQ3</accession>
<evidence type="ECO:0000259" key="6">
    <source>
        <dbReference type="PROSITE" id="PS50949"/>
    </source>
</evidence>
<dbReference type="InterPro" id="IPR036388">
    <property type="entry name" value="WH-like_DNA-bd_sf"/>
</dbReference>
<dbReference type="Gene3D" id="3.40.640.10">
    <property type="entry name" value="Type I PLP-dependent aspartate aminotransferase-like (Major domain)"/>
    <property type="match status" value="1"/>
</dbReference>
<dbReference type="SUPFAM" id="SSF46785">
    <property type="entry name" value="Winged helix' DNA-binding domain"/>
    <property type="match status" value="1"/>
</dbReference>
<dbReference type="STRING" id="1150469.RSPPHO_00956"/>
<dbReference type="CDD" id="cd07377">
    <property type="entry name" value="WHTH_GntR"/>
    <property type="match status" value="1"/>
</dbReference>
<keyword evidence="8" id="KW-1185">Reference proteome</keyword>
<reference evidence="7 8" key="1">
    <citation type="submission" date="2012-02" db="EMBL/GenBank/DDBJ databases">
        <title>Shotgun genome sequence of Phaeospirillum photometricum DSM 122.</title>
        <authorList>
            <person name="Duquesne K."/>
            <person name="Sturgis J."/>
        </authorList>
    </citation>
    <scope>NUCLEOTIDE SEQUENCE [LARGE SCALE GENOMIC DNA]</scope>
    <source>
        <strain evidence="8">DSM122</strain>
    </source>
</reference>
<dbReference type="Proteomes" id="UP000033220">
    <property type="component" value="Chromosome DSM 122"/>
</dbReference>
<evidence type="ECO:0000313" key="8">
    <source>
        <dbReference type="Proteomes" id="UP000033220"/>
    </source>
</evidence>
<evidence type="ECO:0000256" key="5">
    <source>
        <dbReference type="ARBA" id="ARBA00023163"/>
    </source>
</evidence>
<comment type="similarity">
    <text evidence="1">In the C-terminal section; belongs to the class-I pyridoxal-phosphate-dependent aminotransferase family.</text>
</comment>
<dbReference type="AlphaFoldDB" id="H6SRQ3"/>
<keyword evidence="2" id="KW-0663">Pyridoxal phosphate</keyword>
<dbReference type="eggNOG" id="COG1167">
    <property type="taxonomic scope" value="Bacteria"/>
</dbReference>
<dbReference type="InterPro" id="IPR000524">
    <property type="entry name" value="Tscrpt_reg_HTH_GntR"/>
</dbReference>
<dbReference type="PROSITE" id="PS50949">
    <property type="entry name" value="HTH_GNTR"/>
    <property type="match status" value="1"/>
</dbReference>